<evidence type="ECO:0000313" key="8">
    <source>
        <dbReference type="Proteomes" id="UP001385951"/>
    </source>
</evidence>
<name>A0AAW0GD97_9APHY</name>
<keyword evidence="5" id="KW-0560">Oxidoreductase</keyword>
<sequence>MRMANFFFDHAIEEIPDEYEKMLEIEAVGIRGFKRDSTLVQQHAVNQKAGVVDSYQHLSPAIDTDAYMNWLYTTLASKGAQFVTERISGDLLEQENALLERFDAHAIVHATGLGGYELAGDESVYPLRGALIRVVNDGTRFPKVTEALVVAHDVAKRDDDGGIVFIVPRNDQILILGGLAQPNMPLDLTIDSPEVRRMRDRCNKFVPGLENAEYDPEAGFVQGLRPFRGENVRVERELRQKTDGSMSRIIHSYGQGGAGFTLSFGCASDILSLLEELEAGKAPSSMKKMAQHLEL</sequence>
<gene>
    <name evidence="7" type="ORF">QCA50_004877</name>
</gene>
<comment type="similarity">
    <text evidence="2">Belongs to the DAMOX/DASOX family.</text>
</comment>
<comment type="caution">
    <text evidence="7">The sequence shown here is derived from an EMBL/GenBank/DDBJ whole genome shotgun (WGS) entry which is preliminary data.</text>
</comment>
<dbReference type="InterPro" id="IPR023209">
    <property type="entry name" value="DAO"/>
</dbReference>
<evidence type="ECO:0000313" key="7">
    <source>
        <dbReference type="EMBL" id="KAK7691478.1"/>
    </source>
</evidence>
<dbReference type="Gene3D" id="3.40.50.720">
    <property type="entry name" value="NAD(P)-binding Rossmann-like Domain"/>
    <property type="match status" value="1"/>
</dbReference>
<evidence type="ECO:0000256" key="3">
    <source>
        <dbReference type="ARBA" id="ARBA00022630"/>
    </source>
</evidence>
<dbReference type="GO" id="GO:0005737">
    <property type="term" value="C:cytoplasm"/>
    <property type="evidence" value="ECO:0007669"/>
    <property type="project" value="TreeGrafter"/>
</dbReference>
<evidence type="ECO:0000256" key="5">
    <source>
        <dbReference type="ARBA" id="ARBA00023002"/>
    </source>
</evidence>
<dbReference type="GO" id="GO:0003884">
    <property type="term" value="F:D-amino-acid oxidase activity"/>
    <property type="evidence" value="ECO:0007669"/>
    <property type="project" value="InterPro"/>
</dbReference>
<evidence type="ECO:0000259" key="6">
    <source>
        <dbReference type="Pfam" id="PF01266"/>
    </source>
</evidence>
<evidence type="ECO:0000256" key="2">
    <source>
        <dbReference type="ARBA" id="ARBA00006730"/>
    </source>
</evidence>
<dbReference type="AlphaFoldDB" id="A0AAW0GD97"/>
<dbReference type="SUPFAM" id="SSF51971">
    <property type="entry name" value="Nucleotide-binding domain"/>
    <property type="match status" value="1"/>
</dbReference>
<accession>A0AAW0GD97</accession>
<reference evidence="7 8" key="1">
    <citation type="submission" date="2022-09" db="EMBL/GenBank/DDBJ databases">
        <authorList>
            <person name="Palmer J.M."/>
        </authorList>
    </citation>
    <scope>NUCLEOTIDE SEQUENCE [LARGE SCALE GENOMIC DNA]</scope>
    <source>
        <strain evidence="7 8">DSM 7382</strain>
    </source>
</reference>
<dbReference type="Pfam" id="PF01266">
    <property type="entry name" value="DAO"/>
    <property type="match status" value="1"/>
</dbReference>
<comment type="cofactor">
    <cofactor evidence="1">
        <name>FAD</name>
        <dbReference type="ChEBI" id="CHEBI:57692"/>
    </cofactor>
</comment>
<dbReference type="GO" id="GO:0071949">
    <property type="term" value="F:FAD binding"/>
    <property type="evidence" value="ECO:0007669"/>
    <property type="project" value="InterPro"/>
</dbReference>
<keyword evidence="8" id="KW-1185">Reference proteome</keyword>
<dbReference type="Gene3D" id="3.30.9.10">
    <property type="entry name" value="D-Amino Acid Oxidase, subunit A, domain 2"/>
    <property type="match status" value="1"/>
</dbReference>
<dbReference type="Proteomes" id="UP001385951">
    <property type="component" value="Unassembled WGS sequence"/>
</dbReference>
<feature type="domain" description="FAD dependent oxidoreductase" evidence="6">
    <location>
        <begin position="60"/>
        <end position="268"/>
    </location>
</feature>
<dbReference type="EMBL" id="JASBNA010000005">
    <property type="protein sequence ID" value="KAK7691478.1"/>
    <property type="molecule type" value="Genomic_DNA"/>
</dbReference>
<organism evidence="7 8">
    <name type="scientific">Cerrena zonata</name>
    <dbReference type="NCBI Taxonomy" id="2478898"/>
    <lineage>
        <taxon>Eukaryota</taxon>
        <taxon>Fungi</taxon>
        <taxon>Dikarya</taxon>
        <taxon>Basidiomycota</taxon>
        <taxon>Agaricomycotina</taxon>
        <taxon>Agaricomycetes</taxon>
        <taxon>Polyporales</taxon>
        <taxon>Cerrenaceae</taxon>
        <taxon>Cerrena</taxon>
    </lineage>
</organism>
<proteinExistence type="inferred from homology"/>
<keyword evidence="4" id="KW-0274">FAD</keyword>
<protein>
    <recommendedName>
        <fullName evidence="6">FAD dependent oxidoreductase domain-containing protein</fullName>
    </recommendedName>
</protein>
<dbReference type="InterPro" id="IPR006076">
    <property type="entry name" value="FAD-dep_OxRdtase"/>
</dbReference>
<dbReference type="PANTHER" id="PTHR11530">
    <property type="entry name" value="D-AMINO ACID OXIDASE"/>
    <property type="match status" value="1"/>
</dbReference>
<evidence type="ECO:0000256" key="1">
    <source>
        <dbReference type="ARBA" id="ARBA00001974"/>
    </source>
</evidence>
<dbReference type="SUPFAM" id="SSF54373">
    <property type="entry name" value="FAD-linked reductases, C-terminal domain"/>
    <property type="match status" value="1"/>
</dbReference>
<dbReference type="PANTHER" id="PTHR11530:SF25">
    <property type="entry name" value="FAD DEPENDENT OXIDOREDUCTASE DOMAIN-CONTAINING PROTEIN"/>
    <property type="match status" value="1"/>
</dbReference>
<dbReference type="GO" id="GO:0019478">
    <property type="term" value="P:D-amino acid catabolic process"/>
    <property type="evidence" value="ECO:0007669"/>
    <property type="project" value="TreeGrafter"/>
</dbReference>
<evidence type="ECO:0000256" key="4">
    <source>
        <dbReference type="ARBA" id="ARBA00022827"/>
    </source>
</evidence>
<keyword evidence="3" id="KW-0285">Flavoprotein</keyword>